<comment type="caution">
    <text evidence="2">The sequence shown here is derived from an EMBL/GenBank/DDBJ whole genome shotgun (WGS) entry which is preliminary data.</text>
</comment>
<dbReference type="GO" id="GO:0016747">
    <property type="term" value="F:acyltransferase activity, transferring groups other than amino-acyl groups"/>
    <property type="evidence" value="ECO:0007669"/>
    <property type="project" value="InterPro"/>
</dbReference>
<dbReference type="SUPFAM" id="SSF55729">
    <property type="entry name" value="Acyl-CoA N-acyltransferases (Nat)"/>
    <property type="match status" value="1"/>
</dbReference>
<dbReference type="AlphaFoldDB" id="A0A917DJ97"/>
<proteinExistence type="predicted"/>
<dbReference type="Proteomes" id="UP000598997">
    <property type="component" value="Unassembled WGS sequence"/>
</dbReference>
<protein>
    <recommendedName>
        <fullName evidence="1">N-acetyltransferase domain-containing protein</fullName>
    </recommendedName>
</protein>
<dbReference type="Pfam" id="PF00583">
    <property type="entry name" value="Acetyltransf_1"/>
    <property type="match status" value="1"/>
</dbReference>
<name>A0A917DJ97_9SPHN</name>
<dbReference type="InterPro" id="IPR016181">
    <property type="entry name" value="Acyl_CoA_acyltransferase"/>
</dbReference>
<dbReference type="PROSITE" id="PS51186">
    <property type="entry name" value="GNAT"/>
    <property type="match status" value="1"/>
</dbReference>
<gene>
    <name evidence="2" type="ORF">GCM10010989_18040</name>
</gene>
<organism evidence="2 3">
    <name type="scientific">Croceicoccus pelagius</name>
    <dbReference type="NCBI Taxonomy" id="1703341"/>
    <lineage>
        <taxon>Bacteria</taxon>
        <taxon>Pseudomonadati</taxon>
        <taxon>Pseudomonadota</taxon>
        <taxon>Alphaproteobacteria</taxon>
        <taxon>Sphingomonadales</taxon>
        <taxon>Erythrobacteraceae</taxon>
        <taxon>Croceicoccus</taxon>
    </lineage>
</organism>
<dbReference type="Gene3D" id="3.40.630.30">
    <property type="match status" value="1"/>
</dbReference>
<keyword evidence="3" id="KW-1185">Reference proteome</keyword>
<reference evidence="2 3" key="1">
    <citation type="journal article" date="2014" name="Int. J. Syst. Evol. Microbiol.">
        <title>Complete genome sequence of Corynebacterium casei LMG S-19264T (=DSM 44701T), isolated from a smear-ripened cheese.</title>
        <authorList>
            <consortium name="US DOE Joint Genome Institute (JGI-PGF)"/>
            <person name="Walter F."/>
            <person name="Albersmeier A."/>
            <person name="Kalinowski J."/>
            <person name="Ruckert C."/>
        </authorList>
    </citation>
    <scope>NUCLEOTIDE SEQUENCE [LARGE SCALE GENOMIC DNA]</scope>
    <source>
        <strain evidence="2 3">CGMCC 1.15358</strain>
    </source>
</reference>
<dbReference type="InterPro" id="IPR000182">
    <property type="entry name" value="GNAT_dom"/>
</dbReference>
<accession>A0A917DJ97</accession>
<dbReference type="EMBL" id="BMIO01000005">
    <property type="protein sequence ID" value="GGD44277.1"/>
    <property type="molecule type" value="Genomic_DNA"/>
</dbReference>
<feature type="domain" description="N-acetyltransferase" evidence="1">
    <location>
        <begin position="3"/>
        <end position="189"/>
    </location>
</feature>
<dbReference type="RefSeq" id="WP_172807429.1">
    <property type="nucleotide sequence ID" value="NZ_BMIO01000005.1"/>
</dbReference>
<evidence type="ECO:0000259" key="1">
    <source>
        <dbReference type="PROSITE" id="PS51186"/>
    </source>
</evidence>
<evidence type="ECO:0000313" key="2">
    <source>
        <dbReference type="EMBL" id="GGD44277.1"/>
    </source>
</evidence>
<dbReference type="CDD" id="cd04301">
    <property type="entry name" value="NAT_SF"/>
    <property type="match status" value="1"/>
</dbReference>
<evidence type="ECO:0000313" key="3">
    <source>
        <dbReference type="Proteomes" id="UP000598997"/>
    </source>
</evidence>
<sequence length="189" mass="20800">MTVEIVPLTPDRAHLFFELFDGEGFADNPGWSGCYCRFYHYDHQCGDWENEPAADNRTDACHLIADGTMRGWIALEGQRPVGWLNAGRKDGYRAFRGDDVPGKAGDATGIITCFLVAPSARGKGVARQLLETALEGFRAQGLSWVEAKPAKSPETAASNYHGPLSMYLKHGFEIAGDFSEYQNLVRLAL</sequence>